<dbReference type="InterPro" id="IPR004108">
    <property type="entry name" value="Fe_hydrogenase_lsu_C"/>
</dbReference>
<dbReference type="InterPro" id="IPR050340">
    <property type="entry name" value="Cytosolic_Fe-S_CAF"/>
</dbReference>
<dbReference type="EMBL" id="JALJOR010000001">
    <property type="protein sequence ID" value="KAK9830279.1"/>
    <property type="molecule type" value="Genomic_DNA"/>
</dbReference>
<dbReference type="Pfam" id="PF02906">
    <property type="entry name" value="Fe_hyd_lg_C"/>
    <property type="match status" value="2"/>
</dbReference>
<comment type="similarity">
    <text evidence="1">Belongs to the NARF family.</text>
</comment>
<dbReference type="FunFam" id="3.30.70.20:FF:000042">
    <property type="entry name" value="Cytosolic Fe-S cluster assembly factor NAR1"/>
    <property type="match status" value="1"/>
</dbReference>
<feature type="compositionally biased region" description="Low complexity" evidence="6">
    <location>
        <begin position="180"/>
        <end position="191"/>
    </location>
</feature>
<reference evidence="8 9" key="1">
    <citation type="journal article" date="2024" name="Nat. Commun.">
        <title>Phylogenomics reveals the evolutionary origins of lichenization in chlorophyte algae.</title>
        <authorList>
            <person name="Puginier C."/>
            <person name="Libourel C."/>
            <person name="Otte J."/>
            <person name="Skaloud P."/>
            <person name="Haon M."/>
            <person name="Grisel S."/>
            <person name="Petersen M."/>
            <person name="Berrin J.G."/>
            <person name="Delaux P.M."/>
            <person name="Dal Grande F."/>
            <person name="Keller J."/>
        </authorList>
    </citation>
    <scope>NUCLEOTIDE SEQUENCE [LARGE SCALE GENOMIC DNA]</scope>
    <source>
        <strain evidence="8 9">SAG 2043</strain>
    </source>
</reference>
<dbReference type="InterPro" id="IPR009016">
    <property type="entry name" value="Fe_hydrogenase"/>
</dbReference>
<dbReference type="GO" id="GO:0046872">
    <property type="term" value="F:metal ion binding"/>
    <property type="evidence" value="ECO:0007669"/>
    <property type="project" value="UniProtKB-KW"/>
</dbReference>
<dbReference type="Gene3D" id="3.40.50.1780">
    <property type="match status" value="1"/>
</dbReference>
<organism evidence="8 9">
    <name type="scientific">[Myrmecia] bisecta</name>
    <dbReference type="NCBI Taxonomy" id="41462"/>
    <lineage>
        <taxon>Eukaryota</taxon>
        <taxon>Viridiplantae</taxon>
        <taxon>Chlorophyta</taxon>
        <taxon>core chlorophytes</taxon>
        <taxon>Trebouxiophyceae</taxon>
        <taxon>Trebouxiales</taxon>
        <taxon>Trebouxiaceae</taxon>
        <taxon>Myrmecia</taxon>
    </lineage>
</organism>
<evidence type="ECO:0000313" key="9">
    <source>
        <dbReference type="Proteomes" id="UP001489004"/>
    </source>
</evidence>
<keyword evidence="3" id="KW-0479">Metal-binding</keyword>
<dbReference type="SUPFAM" id="SSF53920">
    <property type="entry name" value="Fe-only hydrogenase"/>
    <property type="match status" value="1"/>
</dbReference>
<name>A0AAW1R8Z6_9CHLO</name>
<dbReference type="PANTHER" id="PTHR11615">
    <property type="entry name" value="NITRATE, FORMATE, IRON DEHYDROGENASE"/>
    <property type="match status" value="1"/>
</dbReference>
<keyword evidence="2" id="KW-0004">4Fe-4S</keyword>
<proteinExistence type="inferred from homology"/>
<dbReference type="GO" id="GO:0051539">
    <property type="term" value="F:4 iron, 4 sulfur cluster binding"/>
    <property type="evidence" value="ECO:0007669"/>
    <property type="project" value="UniProtKB-KW"/>
</dbReference>
<evidence type="ECO:0000256" key="6">
    <source>
        <dbReference type="SAM" id="MobiDB-lite"/>
    </source>
</evidence>
<evidence type="ECO:0000259" key="7">
    <source>
        <dbReference type="Pfam" id="PF02906"/>
    </source>
</evidence>
<accession>A0AAW1R8Z6</accession>
<evidence type="ECO:0000256" key="3">
    <source>
        <dbReference type="ARBA" id="ARBA00022723"/>
    </source>
</evidence>
<feature type="domain" description="Iron hydrogenase large subunit C-terminal" evidence="7">
    <location>
        <begin position="223"/>
        <end position="319"/>
    </location>
</feature>
<comment type="caution">
    <text evidence="8">The sequence shown here is derived from an EMBL/GenBank/DDBJ whole genome shotgun (WGS) entry which is preliminary data.</text>
</comment>
<evidence type="ECO:0000256" key="4">
    <source>
        <dbReference type="ARBA" id="ARBA00023004"/>
    </source>
</evidence>
<keyword evidence="4" id="KW-0408">Iron</keyword>
<evidence type="ECO:0000256" key="2">
    <source>
        <dbReference type="ARBA" id="ARBA00022485"/>
    </source>
</evidence>
<keyword evidence="9" id="KW-1185">Reference proteome</keyword>
<sequence length="355" mass="38203">MAANFSGAVKLADLNDFIAPSQACVVNLNSNKTAQLALEDDLQVDAVQLQPKASKGFSQTQLAGPTDAIKVTLHDCLACSGCITSAETVLLEHQSVDELLANLAQPDVTVIVSLSPQSRASLAAFYKLTPTQAVKRLTHFFKSLGVKYVFDTSCSRDLALLETAHEFIHRYHTRHRGATDLASAAGASSSDMDIDGDRSAAEPHSNGRTAPEANGTSSNGVHFVMPCYDKKLEASRDDFNVPGTPIPEVDSVLTSSEVQLLLEARGADLAAMPDAPLDSMLSSVGPDGQLYGVSGGSGGYLEFTFRTAAKQLFGQELPPGPLDMRPPHTMRTRRNTDFREYHHRKQTVTASLKDW</sequence>
<evidence type="ECO:0000313" key="8">
    <source>
        <dbReference type="EMBL" id="KAK9830279.1"/>
    </source>
</evidence>
<feature type="domain" description="Iron hydrogenase large subunit C-terminal" evidence="7">
    <location>
        <begin position="109"/>
        <end position="174"/>
    </location>
</feature>
<feature type="region of interest" description="Disordered" evidence="6">
    <location>
        <begin position="180"/>
        <end position="218"/>
    </location>
</feature>
<protein>
    <recommendedName>
        <fullName evidence="7">Iron hydrogenase large subunit C-terminal domain-containing protein</fullName>
    </recommendedName>
</protein>
<keyword evidence="5" id="KW-0411">Iron-sulfur</keyword>
<dbReference type="Proteomes" id="UP001489004">
    <property type="component" value="Unassembled WGS sequence"/>
</dbReference>
<gene>
    <name evidence="8" type="ORF">WJX72_010779</name>
</gene>
<evidence type="ECO:0000256" key="5">
    <source>
        <dbReference type="ARBA" id="ARBA00023014"/>
    </source>
</evidence>
<evidence type="ECO:0000256" key="1">
    <source>
        <dbReference type="ARBA" id="ARBA00006596"/>
    </source>
</evidence>
<dbReference type="AlphaFoldDB" id="A0AAW1R8Z6"/>